<dbReference type="AlphaFoldDB" id="A0A2M8L635"/>
<comment type="caution">
    <text evidence="2">The sequence shown here is derived from an EMBL/GenBank/DDBJ whole genome shotgun (WGS) entry which is preliminary data.</text>
</comment>
<keyword evidence="1" id="KW-1133">Transmembrane helix</keyword>
<evidence type="ECO:0000313" key="3">
    <source>
        <dbReference type="Proteomes" id="UP000229500"/>
    </source>
</evidence>
<feature type="transmembrane region" description="Helical" evidence="1">
    <location>
        <begin position="43"/>
        <end position="65"/>
    </location>
</feature>
<organism evidence="2 3">
    <name type="scientific">Candidatus Shapirobacteria bacterium CG10_big_fil_rev_8_21_14_0_10_38_14</name>
    <dbReference type="NCBI Taxonomy" id="1974483"/>
    <lineage>
        <taxon>Bacteria</taxon>
        <taxon>Candidatus Shapironibacteriota</taxon>
    </lineage>
</organism>
<sequence length="128" mass="13714">MKRLTSYLSKAALAGVVYAQEKVIDIAPPEGWENLANITLPGIVSTLIKLILIVAAIIAFIFLVIGGIKWITSGGDKEATSGAQKTITAALIGLIIVFAAWAIIKLLETFFNIKILSELKIPQIPPSQ</sequence>
<dbReference type="Pfam" id="PF18895">
    <property type="entry name" value="T4SS_pilin"/>
    <property type="match status" value="1"/>
</dbReference>
<evidence type="ECO:0000313" key="2">
    <source>
        <dbReference type="EMBL" id="PJE69291.1"/>
    </source>
</evidence>
<keyword evidence="1" id="KW-0812">Transmembrane</keyword>
<gene>
    <name evidence="2" type="ORF">COU96_00555</name>
</gene>
<reference evidence="3" key="1">
    <citation type="submission" date="2017-09" db="EMBL/GenBank/DDBJ databases">
        <title>Depth-based differentiation of microbial function through sediment-hosted aquifers and enrichment of novel symbionts in the deep terrestrial subsurface.</title>
        <authorList>
            <person name="Probst A.J."/>
            <person name="Ladd B."/>
            <person name="Jarett J.K."/>
            <person name="Geller-Mcgrath D.E."/>
            <person name="Sieber C.M.K."/>
            <person name="Emerson J.B."/>
            <person name="Anantharaman K."/>
            <person name="Thomas B.C."/>
            <person name="Malmstrom R."/>
            <person name="Stieglmeier M."/>
            <person name="Klingl A."/>
            <person name="Woyke T."/>
            <person name="Ryan C.M."/>
            <person name="Banfield J.F."/>
        </authorList>
    </citation>
    <scope>NUCLEOTIDE SEQUENCE [LARGE SCALE GENOMIC DNA]</scope>
</reference>
<proteinExistence type="predicted"/>
<keyword evidence="1" id="KW-0472">Membrane</keyword>
<accession>A0A2M8L635</accession>
<name>A0A2M8L635_9BACT</name>
<dbReference type="InterPro" id="IPR043993">
    <property type="entry name" value="T4SS_pilin"/>
</dbReference>
<dbReference type="Proteomes" id="UP000229500">
    <property type="component" value="Unassembled WGS sequence"/>
</dbReference>
<dbReference type="EMBL" id="PFEL01000027">
    <property type="protein sequence ID" value="PJE69291.1"/>
    <property type="molecule type" value="Genomic_DNA"/>
</dbReference>
<protein>
    <submittedName>
        <fullName evidence="2">Uncharacterized protein</fullName>
    </submittedName>
</protein>
<feature type="transmembrane region" description="Helical" evidence="1">
    <location>
        <begin position="86"/>
        <end position="104"/>
    </location>
</feature>
<evidence type="ECO:0000256" key="1">
    <source>
        <dbReference type="SAM" id="Phobius"/>
    </source>
</evidence>